<evidence type="ECO:0000313" key="3">
    <source>
        <dbReference type="EMBL" id="QHJ12548.1"/>
    </source>
</evidence>
<dbReference type="InterPro" id="IPR045254">
    <property type="entry name" value="Nit1/2_C-N_Hydrolase"/>
</dbReference>
<evidence type="ECO:0000313" key="4">
    <source>
        <dbReference type="Proteomes" id="UP000464524"/>
    </source>
</evidence>
<dbReference type="PANTHER" id="PTHR23088:SF27">
    <property type="entry name" value="DEAMINATED GLUTATHIONE AMIDASE"/>
    <property type="match status" value="1"/>
</dbReference>
<keyword evidence="1 3" id="KW-0378">Hydrolase</keyword>
<proteinExistence type="predicted"/>
<dbReference type="PANTHER" id="PTHR23088">
    <property type="entry name" value="NITRILASE-RELATED"/>
    <property type="match status" value="1"/>
</dbReference>
<dbReference type="InterPro" id="IPR036526">
    <property type="entry name" value="C-N_Hydrolase_sf"/>
</dbReference>
<dbReference type="Gene3D" id="3.60.110.10">
    <property type="entry name" value="Carbon-nitrogen hydrolase"/>
    <property type="match status" value="1"/>
</dbReference>
<dbReference type="Pfam" id="PF00795">
    <property type="entry name" value="CN_hydrolase"/>
    <property type="match status" value="1"/>
</dbReference>
<name>A0A857JMJ9_9ALTE</name>
<accession>A0A857JMJ9</accession>
<feature type="domain" description="CN hydrolase" evidence="2">
    <location>
        <begin position="1"/>
        <end position="253"/>
    </location>
</feature>
<gene>
    <name evidence="3" type="ORF">FX988_02805</name>
</gene>
<dbReference type="InterPro" id="IPR003010">
    <property type="entry name" value="C-N_Hydrolase"/>
</dbReference>
<keyword evidence="4" id="KW-1185">Reference proteome</keyword>
<dbReference type="GO" id="GO:0016811">
    <property type="term" value="F:hydrolase activity, acting on carbon-nitrogen (but not peptide) bonds, in linear amides"/>
    <property type="evidence" value="ECO:0007669"/>
    <property type="project" value="InterPro"/>
</dbReference>
<sequence>MANLIALQMTSTPEVTENLDYVEQQLAKLTVNEPTLVVLPECFACFGAGDKVLLSIAEALGEGPIQSRLMRMAKQYGVWLVAGSMPLRTTVPDKFTASCLLINDAGERVTEYQKIHLFDVQVADNTKTYCESKYTQAGSTLVSVKDTPFGHLGLAICYDVRFPGLFQAMAEHQALDVIALPAAFTQKTGEAHWQALIKARAIENQCYLVAAGQTGIHANQRQTHGHSCIISPWGETLAEIPQSVGAIDAQLDPTIVNRIRRDMPVYSHNKFRSYLV</sequence>
<dbReference type="EC" id="3.5.1.-" evidence="3"/>
<dbReference type="Proteomes" id="UP000464524">
    <property type="component" value="Chromosome"/>
</dbReference>
<dbReference type="PROSITE" id="PS50263">
    <property type="entry name" value="CN_HYDROLASE"/>
    <property type="match status" value="1"/>
</dbReference>
<evidence type="ECO:0000259" key="2">
    <source>
        <dbReference type="PROSITE" id="PS50263"/>
    </source>
</evidence>
<protein>
    <submittedName>
        <fullName evidence="3">Deaminated glutathione amidase</fullName>
        <ecNumber evidence="3">3.5.1.-</ecNumber>
    </submittedName>
</protein>
<dbReference type="CDD" id="cd07572">
    <property type="entry name" value="nit"/>
    <property type="match status" value="1"/>
</dbReference>
<dbReference type="OrthoDB" id="9811121at2"/>
<dbReference type="EMBL" id="CP047656">
    <property type="protein sequence ID" value="QHJ12548.1"/>
    <property type="molecule type" value="Genomic_DNA"/>
</dbReference>
<dbReference type="KEGG" id="pmes:FX988_02805"/>
<dbReference type="SUPFAM" id="SSF56317">
    <property type="entry name" value="Carbon-nitrogen hydrolase"/>
    <property type="match status" value="1"/>
</dbReference>
<dbReference type="RefSeq" id="WP_160180698.1">
    <property type="nucleotide sequence ID" value="NZ_CP047656.1"/>
</dbReference>
<dbReference type="AlphaFoldDB" id="A0A857JMJ9"/>
<organism evidence="3 4">
    <name type="scientific">Paraglaciecola mesophila</name>
    <dbReference type="NCBI Taxonomy" id="197222"/>
    <lineage>
        <taxon>Bacteria</taxon>
        <taxon>Pseudomonadati</taxon>
        <taxon>Pseudomonadota</taxon>
        <taxon>Gammaproteobacteria</taxon>
        <taxon>Alteromonadales</taxon>
        <taxon>Alteromonadaceae</taxon>
        <taxon>Paraglaciecola</taxon>
    </lineage>
</organism>
<reference evidence="3 4" key="1">
    <citation type="submission" date="2019-12" db="EMBL/GenBank/DDBJ databases">
        <title>Genome sequencing and assembly of endphytes of Porphyra tenera.</title>
        <authorList>
            <person name="Park J.M."/>
            <person name="Shin R."/>
            <person name="Jo S.H."/>
        </authorList>
    </citation>
    <scope>NUCLEOTIDE SEQUENCE [LARGE SCALE GENOMIC DNA]</scope>
    <source>
        <strain evidence="3 4">GPM4</strain>
    </source>
</reference>
<evidence type="ECO:0000256" key="1">
    <source>
        <dbReference type="ARBA" id="ARBA00022801"/>
    </source>
</evidence>